<dbReference type="SUPFAM" id="SSF81383">
    <property type="entry name" value="F-box domain"/>
    <property type="match status" value="1"/>
</dbReference>
<dbReference type="Gene3D" id="1.20.1280.50">
    <property type="match status" value="1"/>
</dbReference>
<accession>A0A5J5C2T7</accession>
<protein>
    <recommendedName>
        <fullName evidence="1">F-box domain-containing protein</fullName>
    </recommendedName>
</protein>
<organism evidence="2 3">
    <name type="scientific">Nyssa sinensis</name>
    <dbReference type="NCBI Taxonomy" id="561372"/>
    <lineage>
        <taxon>Eukaryota</taxon>
        <taxon>Viridiplantae</taxon>
        <taxon>Streptophyta</taxon>
        <taxon>Embryophyta</taxon>
        <taxon>Tracheophyta</taxon>
        <taxon>Spermatophyta</taxon>
        <taxon>Magnoliopsida</taxon>
        <taxon>eudicotyledons</taxon>
        <taxon>Gunneridae</taxon>
        <taxon>Pentapetalae</taxon>
        <taxon>asterids</taxon>
        <taxon>Cornales</taxon>
        <taxon>Nyssaceae</taxon>
        <taxon>Nyssa</taxon>
    </lineage>
</organism>
<evidence type="ECO:0000259" key="1">
    <source>
        <dbReference type="PROSITE" id="PS50181"/>
    </source>
</evidence>
<dbReference type="InterPro" id="IPR001810">
    <property type="entry name" value="F-box_dom"/>
</dbReference>
<evidence type="ECO:0000313" key="2">
    <source>
        <dbReference type="EMBL" id="KAA8548450.1"/>
    </source>
</evidence>
<dbReference type="InterPro" id="IPR025886">
    <property type="entry name" value="PP2-like"/>
</dbReference>
<keyword evidence="3" id="KW-1185">Reference proteome</keyword>
<reference evidence="2 3" key="1">
    <citation type="submission" date="2019-09" db="EMBL/GenBank/DDBJ databases">
        <title>A chromosome-level genome assembly of the Chinese tupelo Nyssa sinensis.</title>
        <authorList>
            <person name="Yang X."/>
            <person name="Kang M."/>
            <person name="Yang Y."/>
            <person name="Xiong H."/>
            <person name="Wang M."/>
            <person name="Zhang Z."/>
            <person name="Wang Z."/>
            <person name="Wu H."/>
            <person name="Ma T."/>
            <person name="Liu J."/>
            <person name="Xi Z."/>
        </authorList>
    </citation>
    <scope>NUCLEOTIDE SEQUENCE [LARGE SCALE GENOMIC DNA]</scope>
    <source>
        <strain evidence="2">J267</strain>
        <tissue evidence="2">Leaf</tissue>
    </source>
</reference>
<dbReference type="Pfam" id="PF14299">
    <property type="entry name" value="PP2"/>
    <property type="match status" value="1"/>
</dbReference>
<dbReference type="EMBL" id="CM018031">
    <property type="protein sequence ID" value="KAA8548450.1"/>
    <property type="molecule type" value="Genomic_DNA"/>
</dbReference>
<dbReference type="AlphaFoldDB" id="A0A5J5C2T7"/>
<dbReference type="PROSITE" id="PS50181">
    <property type="entry name" value="FBOX"/>
    <property type="match status" value="1"/>
</dbReference>
<name>A0A5J5C2T7_9ASTE</name>
<gene>
    <name evidence="2" type="ORF">F0562_000134</name>
</gene>
<dbReference type="PANTHER" id="PTHR32278:SF111">
    <property type="entry name" value="F-BOX PROTEIN PP2-B12-RELATED"/>
    <property type="match status" value="1"/>
</dbReference>
<dbReference type="OrthoDB" id="1918565at2759"/>
<dbReference type="CDD" id="cd22162">
    <property type="entry name" value="F-box_AtSKIP3-like"/>
    <property type="match status" value="1"/>
</dbReference>
<evidence type="ECO:0000313" key="3">
    <source>
        <dbReference type="Proteomes" id="UP000325577"/>
    </source>
</evidence>
<feature type="domain" description="F-box" evidence="1">
    <location>
        <begin position="1"/>
        <end position="47"/>
    </location>
</feature>
<dbReference type="Pfam" id="PF00646">
    <property type="entry name" value="F-box"/>
    <property type="match status" value="1"/>
</dbReference>
<dbReference type="Proteomes" id="UP000325577">
    <property type="component" value="Linkage Group LG0"/>
</dbReference>
<dbReference type="InterPro" id="IPR036047">
    <property type="entry name" value="F-box-like_dom_sf"/>
</dbReference>
<proteinExistence type="predicted"/>
<sequence>MGCFSGLPEECISTILSLTTPRDACRFSSISWEFKVAADSDAVWERFLPSDYRDIISGFVSPVVFTSKRDLYFRLCHAPFLLSGGTKSFMLDKPSGKKCYMLGARELSIAWVEFPYVRNWTSQPQPRFSEVAYLWNGLSLDIQGKIESRLLSPSTTYAAYLVFTIAGQFYGLEDPPIKASVKLLEDGVESETESDYNTVYLQSQISTDIPKQEGQLPCERGDGWMEIEMGQFLINERGDGVVEMRLMEFDAPKPKSGLVVEGIELRPKHG</sequence>
<dbReference type="PANTHER" id="PTHR32278">
    <property type="entry name" value="F-BOX DOMAIN-CONTAINING PROTEIN"/>
    <property type="match status" value="1"/>
</dbReference>